<evidence type="ECO:0000256" key="1">
    <source>
        <dbReference type="ARBA" id="ARBA00004651"/>
    </source>
</evidence>
<evidence type="ECO:0000313" key="10">
    <source>
        <dbReference type="Proteomes" id="UP000184123"/>
    </source>
</evidence>
<evidence type="ECO:0000256" key="6">
    <source>
        <dbReference type="ARBA" id="ARBA00023136"/>
    </source>
</evidence>
<evidence type="ECO:0000313" key="8">
    <source>
        <dbReference type="EMBL" id="GEN25846.1"/>
    </source>
</evidence>
<proteinExistence type="inferred from homology"/>
<evidence type="ECO:0000256" key="7">
    <source>
        <dbReference type="SAM" id="Phobius"/>
    </source>
</evidence>
<evidence type="ECO:0000256" key="5">
    <source>
        <dbReference type="ARBA" id="ARBA00022989"/>
    </source>
</evidence>
<dbReference type="EMBL" id="BJXU01000169">
    <property type="protein sequence ID" value="GEN25846.1"/>
    <property type="molecule type" value="Genomic_DNA"/>
</dbReference>
<comment type="subcellular location">
    <subcellularLocation>
        <location evidence="1">Cell membrane</location>
        <topology evidence="1">Multi-pass membrane protein</topology>
    </subcellularLocation>
</comment>
<organism evidence="9 10">
    <name type="scientific">Halomonas cupida</name>
    <dbReference type="NCBI Taxonomy" id="44933"/>
    <lineage>
        <taxon>Bacteria</taxon>
        <taxon>Pseudomonadati</taxon>
        <taxon>Pseudomonadota</taxon>
        <taxon>Gammaproteobacteria</taxon>
        <taxon>Oceanospirillales</taxon>
        <taxon>Halomonadaceae</taxon>
        <taxon>Halomonas</taxon>
    </lineage>
</organism>
<feature type="transmembrane region" description="Helical" evidence="7">
    <location>
        <begin position="80"/>
        <end position="102"/>
    </location>
</feature>
<comment type="similarity">
    <text evidence="2">Belongs to the UPF0719 family.</text>
</comment>
<feature type="transmembrane region" description="Helical" evidence="7">
    <location>
        <begin position="114"/>
        <end position="134"/>
    </location>
</feature>
<evidence type="ECO:0000256" key="3">
    <source>
        <dbReference type="ARBA" id="ARBA00022475"/>
    </source>
</evidence>
<dbReference type="GO" id="GO:0005886">
    <property type="term" value="C:plasma membrane"/>
    <property type="evidence" value="ECO:0007669"/>
    <property type="project" value="UniProtKB-SubCell"/>
</dbReference>
<evidence type="ECO:0000256" key="4">
    <source>
        <dbReference type="ARBA" id="ARBA00022692"/>
    </source>
</evidence>
<feature type="transmembrane region" description="Helical" evidence="7">
    <location>
        <begin position="12"/>
        <end position="32"/>
    </location>
</feature>
<dbReference type="STRING" id="44933.SAMN05660971_03994"/>
<evidence type="ECO:0000313" key="11">
    <source>
        <dbReference type="Proteomes" id="UP000321726"/>
    </source>
</evidence>
<keyword evidence="11" id="KW-1185">Reference proteome</keyword>
<sequence>MVDLSSSLAGLLSFVIYFAISLVMLVVFKYVYTFITPHDEWKLVKDGNNTAAALGLVGAVVGFALALASAAANSVGLVDFVIWGVVALIAQVLAFALVRFLLMPRIVQRINDNEIPAGVVLCGVSIAVGLLNAACMTY</sequence>
<name>A0A1M7LX65_9GAMM</name>
<protein>
    <submittedName>
        <fullName evidence="8">DUF350 domain-containing protein</fullName>
    </submittedName>
    <submittedName>
        <fullName evidence="9">Putative membrane protein</fullName>
    </submittedName>
</protein>
<keyword evidence="5 7" id="KW-1133">Transmembrane helix</keyword>
<keyword evidence="3" id="KW-1003">Cell membrane</keyword>
<keyword evidence="6 7" id="KW-0472">Membrane</keyword>
<dbReference type="PANTHER" id="PTHR40043:SF1">
    <property type="entry name" value="UPF0719 INNER MEMBRANE PROTEIN YJFL"/>
    <property type="match status" value="1"/>
</dbReference>
<gene>
    <name evidence="8" type="ORF">HCU01_37950</name>
    <name evidence="9" type="ORF">SAMN05660971_03994</name>
</gene>
<accession>A0A1M7LX65</accession>
<evidence type="ECO:0000256" key="2">
    <source>
        <dbReference type="ARBA" id="ARBA00005779"/>
    </source>
</evidence>
<keyword evidence="4 7" id="KW-0812">Transmembrane</keyword>
<reference evidence="8 11" key="2">
    <citation type="submission" date="2019-07" db="EMBL/GenBank/DDBJ databases">
        <title>Whole genome shotgun sequence of Halomonas cupida NBRC 102219.</title>
        <authorList>
            <person name="Hosoyama A."/>
            <person name="Uohara A."/>
            <person name="Ohji S."/>
            <person name="Ichikawa N."/>
        </authorList>
    </citation>
    <scope>NUCLEOTIDE SEQUENCE [LARGE SCALE GENOMIC DNA]</scope>
    <source>
        <strain evidence="8 11">NBRC 102219</strain>
    </source>
</reference>
<dbReference type="RefSeq" id="WP_073436967.1">
    <property type="nucleotide sequence ID" value="NZ_BJXU01000169.1"/>
</dbReference>
<dbReference type="PANTHER" id="PTHR40043">
    <property type="entry name" value="UPF0719 INNER MEMBRANE PROTEIN YJFL"/>
    <property type="match status" value="1"/>
</dbReference>
<evidence type="ECO:0000313" key="9">
    <source>
        <dbReference type="EMBL" id="SHM82953.1"/>
    </source>
</evidence>
<reference evidence="9 10" key="1">
    <citation type="submission" date="2016-11" db="EMBL/GenBank/DDBJ databases">
        <authorList>
            <person name="Jaros S."/>
            <person name="Januszkiewicz K."/>
            <person name="Wedrychowicz H."/>
        </authorList>
    </citation>
    <scope>NUCLEOTIDE SEQUENCE [LARGE SCALE GENOMIC DNA]</scope>
    <source>
        <strain evidence="9 10">DSM 4740</strain>
    </source>
</reference>
<dbReference type="OrthoDB" id="5573330at2"/>
<dbReference type="Proteomes" id="UP000321726">
    <property type="component" value="Unassembled WGS sequence"/>
</dbReference>
<dbReference type="Pfam" id="PF03994">
    <property type="entry name" value="DUF350"/>
    <property type="match status" value="1"/>
</dbReference>
<dbReference type="EMBL" id="FRCA01000014">
    <property type="protein sequence ID" value="SHM82953.1"/>
    <property type="molecule type" value="Genomic_DNA"/>
</dbReference>
<dbReference type="Proteomes" id="UP000184123">
    <property type="component" value="Unassembled WGS sequence"/>
</dbReference>
<feature type="transmembrane region" description="Helical" evidence="7">
    <location>
        <begin position="53"/>
        <end position="74"/>
    </location>
</feature>
<dbReference type="InterPro" id="IPR007140">
    <property type="entry name" value="DUF350"/>
</dbReference>
<dbReference type="AlphaFoldDB" id="A0A1M7LX65"/>